<keyword evidence="2" id="KW-1003">Cell membrane</keyword>
<feature type="transmembrane region" description="Helical" evidence="6">
    <location>
        <begin position="7"/>
        <end position="27"/>
    </location>
</feature>
<evidence type="ECO:0000256" key="1">
    <source>
        <dbReference type="ARBA" id="ARBA00004651"/>
    </source>
</evidence>
<dbReference type="InterPro" id="IPR003740">
    <property type="entry name" value="YitT"/>
</dbReference>
<keyword evidence="9" id="KW-1185">Reference proteome</keyword>
<keyword evidence="3 6" id="KW-0812">Transmembrane</keyword>
<dbReference type="CDD" id="cd16380">
    <property type="entry name" value="YitT_C"/>
    <property type="match status" value="1"/>
</dbReference>
<evidence type="ECO:0000259" key="7">
    <source>
        <dbReference type="Pfam" id="PF10035"/>
    </source>
</evidence>
<dbReference type="Gene3D" id="3.30.70.120">
    <property type="match status" value="1"/>
</dbReference>
<keyword evidence="5 6" id="KW-0472">Membrane</keyword>
<feature type="domain" description="DUF2179" evidence="7">
    <location>
        <begin position="217"/>
        <end position="271"/>
    </location>
</feature>
<dbReference type="PANTHER" id="PTHR33545:SF4">
    <property type="entry name" value="UPF0750 MEMBRANE PROTEIN YXKD"/>
    <property type="match status" value="1"/>
</dbReference>
<dbReference type="Pfam" id="PF02588">
    <property type="entry name" value="YitT_membrane"/>
    <property type="match status" value="1"/>
</dbReference>
<organism evidence="8 9">
    <name type="scientific">Bacillus oleivorans</name>
    <dbReference type="NCBI Taxonomy" id="1448271"/>
    <lineage>
        <taxon>Bacteria</taxon>
        <taxon>Bacillati</taxon>
        <taxon>Bacillota</taxon>
        <taxon>Bacilli</taxon>
        <taxon>Bacillales</taxon>
        <taxon>Bacillaceae</taxon>
        <taxon>Bacillus</taxon>
    </lineage>
</organism>
<name>A0A285CI84_9BACI</name>
<reference evidence="8 9" key="1">
    <citation type="submission" date="2017-08" db="EMBL/GenBank/DDBJ databases">
        <authorList>
            <person name="de Groot N.N."/>
        </authorList>
    </citation>
    <scope>NUCLEOTIDE SEQUENCE [LARGE SCALE GENOMIC DNA]</scope>
    <source>
        <strain evidence="8 9">JC228</strain>
    </source>
</reference>
<dbReference type="GO" id="GO:0005886">
    <property type="term" value="C:plasma membrane"/>
    <property type="evidence" value="ECO:0007669"/>
    <property type="project" value="UniProtKB-SubCell"/>
</dbReference>
<feature type="transmembrane region" description="Helical" evidence="6">
    <location>
        <begin position="142"/>
        <end position="164"/>
    </location>
</feature>
<dbReference type="PIRSF" id="PIRSF006483">
    <property type="entry name" value="Membrane_protein_YitT"/>
    <property type="match status" value="1"/>
</dbReference>
<feature type="transmembrane region" description="Helical" evidence="6">
    <location>
        <begin position="104"/>
        <end position="122"/>
    </location>
</feature>
<evidence type="ECO:0000256" key="4">
    <source>
        <dbReference type="ARBA" id="ARBA00022989"/>
    </source>
</evidence>
<dbReference type="RefSeq" id="WP_097157035.1">
    <property type="nucleotide sequence ID" value="NZ_JBEPMQ010000003.1"/>
</dbReference>
<dbReference type="AlphaFoldDB" id="A0A285CI84"/>
<dbReference type="EMBL" id="OAOP01000001">
    <property type="protein sequence ID" value="SNX67219.1"/>
    <property type="molecule type" value="Genomic_DNA"/>
</dbReference>
<evidence type="ECO:0000313" key="8">
    <source>
        <dbReference type="EMBL" id="SNX67219.1"/>
    </source>
</evidence>
<evidence type="ECO:0000313" key="9">
    <source>
        <dbReference type="Proteomes" id="UP000219546"/>
    </source>
</evidence>
<evidence type="ECO:0000256" key="5">
    <source>
        <dbReference type="ARBA" id="ARBA00023136"/>
    </source>
</evidence>
<dbReference type="Pfam" id="PF10035">
    <property type="entry name" value="DUF2179"/>
    <property type="match status" value="1"/>
</dbReference>
<comment type="subcellular location">
    <subcellularLocation>
        <location evidence="1">Cell membrane</location>
        <topology evidence="1">Multi-pass membrane protein</topology>
    </subcellularLocation>
</comment>
<evidence type="ECO:0000256" key="3">
    <source>
        <dbReference type="ARBA" id="ARBA00022692"/>
    </source>
</evidence>
<dbReference type="Proteomes" id="UP000219546">
    <property type="component" value="Unassembled WGS sequence"/>
</dbReference>
<keyword evidence="4 6" id="KW-1133">Transmembrane helix</keyword>
<dbReference type="OrthoDB" id="1758221at2"/>
<dbReference type="InterPro" id="IPR019264">
    <property type="entry name" value="DUF2179"/>
</dbReference>
<protein>
    <submittedName>
        <fullName evidence="8">Uncharacterized membrane-anchored protein YitT</fullName>
    </submittedName>
</protein>
<accession>A0A285CI84</accession>
<evidence type="ECO:0000256" key="6">
    <source>
        <dbReference type="SAM" id="Phobius"/>
    </source>
</evidence>
<dbReference type="InterPro" id="IPR051461">
    <property type="entry name" value="UPF0750_membrane"/>
</dbReference>
<evidence type="ECO:0000256" key="2">
    <source>
        <dbReference type="ARBA" id="ARBA00022475"/>
    </source>
</evidence>
<proteinExistence type="predicted"/>
<feature type="transmembrane region" description="Helical" evidence="6">
    <location>
        <begin position="74"/>
        <end position="92"/>
    </location>
</feature>
<sequence length="271" mass="29134">MKKIIQDISLILLGSLLFAIGISYFTIPNMLSEGGIIGITVIVHYLFEWSPGIVNLVLNASLLLVGLKFFDKRTIIYTLITIAASSGFLYITEEFGRQLTEDTLLAAIFAGLLVGAGIGLILRAGGTSGGTTILARLVNQLWGWSMGTVILVMDIIVVAGSAFIIGLDKAMYTLIVVYIGAKAIDFIVEGLDERVAVMIVSAEPDRILQTLTTKMSRGLTVLEGRGGYSGVQKDVLYIVISKHELAQVKNIIKGIDQSAYVTVHGVHEMAG</sequence>
<dbReference type="InterPro" id="IPR015867">
    <property type="entry name" value="N-reg_PII/ATP_PRibTrfase_C"/>
</dbReference>
<gene>
    <name evidence="8" type="ORF">SAMN05877753_101537</name>
</gene>
<dbReference type="PANTHER" id="PTHR33545">
    <property type="entry name" value="UPF0750 MEMBRANE PROTEIN YITT-RELATED"/>
    <property type="match status" value="1"/>
</dbReference>